<proteinExistence type="predicted"/>
<gene>
    <name evidence="1" type="ORF">L596_002452</name>
</gene>
<organism evidence="1 2">
    <name type="scientific">Steinernema carpocapsae</name>
    <name type="common">Entomopathogenic nematode</name>
    <dbReference type="NCBI Taxonomy" id="34508"/>
    <lineage>
        <taxon>Eukaryota</taxon>
        <taxon>Metazoa</taxon>
        <taxon>Ecdysozoa</taxon>
        <taxon>Nematoda</taxon>
        <taxon>Chromadorea</taxon>
        <taxon>Rhabditida</taxon>
        <taxon>Tylenchina</taxon>
        <taxon>Panagrolaimomorpha</taxon>
        <taxon>Strongyloidoidea</taxon>
        <taxon>Steinernematidae</taxon>
        <taxon>Steinernema</taxon>
    </lineage>
</organism>
<reference evidence="1 2" key="1">
    <citation type="journal article" date="2015" name="Genome Biol.">
        <title>Comparative genomics of Steinernema reveals deeply conserved gene regulatory networks.</title>
        <authorList>
            <person name="Dillman A.R."/>
            <person name="Macchietto M."/>
            <person name="Porter C.F."/>
            <person name="Rogers A."/>
            <person name="Williams B."/>
            <person name="Antoshechkin I."/>
            <person name="Lee M.M."/>
            <person name="Goodwin Z."/>
            <person name="Lu X."/>
            <person name="Lewis E.E."/>
            <person name="Goodrich-Blair H."/>
            <person name="Stock S.P."/>
            <person name="Adams B.J."/>
            <person name="Sternberg P.W."/>
            <person name="Mortazavi A."/>
        </authorList>
    </citation>
    <scope>NUCLEOTIDE SEQUENCE [LARGE SCALE GENOMIC DNA]</scope>
    <source>
        <strain evidence="1 2">ALL</strain>
    </source>
</reference>
<dbReference type="AlphaFoldDB" id="A0A4U8UQA7"/>
<protein>
    <submittedName>
        <fullName evidence="1">Uncharacterized protein</fullName>
    </submittedName>
</protein>
<sequence length="87" mass="10517">MLQTRFFVVYKRCEAINKLFLLPTVKLKHSFTIRLLLGVVKCAEFGDWTDFWAIKQRPSDYKNRKRRRDILTRCEVYTNKKSIFNVL</sequence>
<dbReference type="EMBL" id="CM016762">
    <property type="protein sequence ID" value="TMS34959.1"/>
    <property type="molecule type" value="Genomic_DNA"/>
</dbReference>
<dbReference type="Proteomes" id="UP000298663">
    <property type="component" value="Chromosome X"/>
</dbReference>
<name>A0A4U8UQA7_STECR</name>
<reference evidence="1 2" key="2">
    <citation type="journal article" date="2019" name="G3 (Bethesda)">
        <title>Hybrid Assembly of the Genome of the Entomopathogenic Nematode Steinernema carpocapsae Identifies the X-Chromosome.</title>
        <authorList>
            <person name="Serra L."/>
            <person name="Macchietto M."/>
            <person name="Macias-Munoz A."/>
            <person name="McGill C.J."/>
            <person name="Rodriguez I.M."/>
            <person name="Rodriguez B."/>
            <person name="Murad R."/>
            <person name="Mortazavi A."/>
        </authorList>
    </citation>
    <scope>NUCLEOTIDE SEQUENCE [LARGE SCALE GENOMIC DNA]</scope>
    <source>
        <strain evidence="1 2">ALL</strain>
    </source>
</reference>
<evidence type="ECO:0000313" key="1">
    <source>
        <dbReference type="EMBL" id="TMS34959.1"/>
    </source>
</evidence>
<comment type="caution">
    <text evidence="1">The sequence shown here is derived from an EMBL/GenBank/DDBJ whole genome shotgun (WGS) entry which is preliminary data.</text>
</comment>
<accession>A0A4U8UQA7</accession>
<keyword evidence="2" id="KW-1185">Reference proteome</keyword>
<dbReference type="EMBL" id="AZBU02000001">
    <property type="protein sequence ID" value="TMS34959.1"/>
    <property type="molecule type" value="Genomic_DNA"/>
</dbReference>
<evidence type="ECO:0000313" key="2">
    <source>
        <dbReference type="Proteomes" id="UP000298663"/>
    </source>
</evidence>